<accession>A0ABD1CG44</accession>
<name>A0ABD1CG44_CULPP</name>
<gene>
    <name evidence="1" type="ORF">pipiens_017782</name>
</gene>
<evidence type="ECO:0000313" key="1">
    <source>
        <dbReference type="EMBL" id="KAL1374964.1"/>
    </source>
</evidence>
<proteinExistence type="predicted"/>
<dbReference type="EMBL" id="JBEHCU010012901">
    <property type="protein sequence ID" value="KAL1374964.1"/>
    <property type="molecule type" value="Genomic_DNA"/>
</dbReference>
<keyword evidence="2" id="KW-1185">Reference proteome</keyword>
<comment type="caution">
    <text evidence="1">The sequence shown here is derived from an EMBL/GenBank/DDBJ whole genome shotgun (WGS) entry which is preliminary data.</text>
</comment>
<protein>
    <submittedName>
        <fullName evidence="1">Uncharacterized protein</fullName>
    </submittedName>
</protein>
<dbReference type="AlphaFoldDB" id="A0ABD1CG44"/>
<organism evidence="1 2">
    <name type="scientific">Culex pipiens pipiens</name>
    <name type="common">Northern house mosquito</name>
    <dbReference type="NCBI Taxonomy" id="38569"/>
    <lineage>
        <taxon>Eukaryota</taxon>
        <taxon>Metazoa</taxon>
        <taxon>Ecdysozoa</taxon>
        <taxon>Arthropoda</taxon>
        <taxon>Hexapoda</taxon>
        <taxon>Insecta</taxon>
        <taxon>Pterygota</taxon>
        <taxon>Neoptera</taxon>
        <taxon>Endopterygota</taxon>
        <taxon>Diptera</taxon>
        <taxon>Nematocera</taxon>
        <taxon>Culicoidea</taxon>
        <taxon>Culicidae</taxon>
        <taxon>Culicinae</taxon>
        <taxon>Culicini</taxon>
        <taxon>Culex</taxon>
        <taxon>Culex</taxon>
    </lineage>
</organism>
<reference evidence="1 2" key="1">
    <citation type="submission" date="2024-05" db="EMBL/GenBank/DDBJ databases">
        <title>Culex pipiens pipiens assembly and annotation.</title>
        <authorList>
            <person name="Alout H."/>
            <person name="Durand T."/>
        </authorList>
    </citation>
    <scope>NUCLEOTIDE SEQUENCE [LARGE SCALE GENOMIC DNA]</scope>
    <source>
        <strain evidence="1">HA-2024</strain>
        <tissue evidence="1">Whole body</tissue>
    </source>
</reference>
<dbReference type="Proteomes" id="UP001562425">
    <property type="component" value="Unassembled WGS sequence"/>
</dbReference>
<sequence>MKDLQELQALHLKSTRNLVKLGACGGAPANRSKWNVPVSEFAQLTHNPIRAIVEGLKIVPNPEKPLIALSIVGQPGEVVHHAFPSY</sequence>
<evidence type="ECO:0000313" key="2">
    <source>
        <dbReference type="Proteomes" id="UP001562425"/>
    </source>
</evidence>